<dbReference type="PROSITE" id="PS51257">
    <property type="entry name" value="PROKAR_LIPOPROTEIN"/>
    <property type="match status" value="1"/>
</dbReference>
<dbReference type="EMBL" id="JAQOWY010000069">
    <property type="protein sequence ID" value="KAK1852698.1"/>
    <property type="molecule type" value="Genomic_DNA"/>
</dbReference>
<evidence type="ECO:0000313" key="1">
    <source>
        <dbReference type="EMBL" id="KAK1852698.1"/>
    </source>
</evidence>
<name>A0AAD9AQD3_9PEZI</name>
<dbReference type="Proteomes" id="UP001243330">
    <property type="component" value="Unassembled WGS sequence"/>
</dbReference>
<keyword evidence="2" id="KW-1185">Reference proteome</keyword>
<gene>
    <name evidence="1" type="ORF">CCHR01_04659</name>
</gene>
<accession>A0AAD9AQD3</accession>
<proteinExistence type="predicted"/>
<evidence type="ECO:0000313" key="2">
    <source>
        <dbReference type="Proteomes" id="UP001243330"/>
    </source>
</evidence>
<organism evidence="1 2">
    <name type="scientific">Colletotrichum chrysophilum</name>
    <dbReference type="NCBI Taxonomy" id="1836956"/>
    <lineage>
        <taxon>Eukaryota</taxon>
        <taxon>Fungi</taxon>
        <taxon>Dikarya</taxon>
        <taxon>Ascomycota</taxon>
        <taxon>Pezizomycotina</taxon>
        <taxon>Sordariomycetes</taxon>
        <taxon>Hypocreomycetidae</taxon>
        <taxon>Glomerellales</taxon>
        <taxon>Glomerellaceae</taxon>
        <taxon>Colletotrichum</taxon>
        <taxon>Colletotrichum gloeosporioides species complex</taxon>
    </lineage>
</organism>
<protein>
    <submittedName>
        <fullName evidence="1">Uncharacterized protein</fullName>
    </submittedName>
</protein>
<sequence length="155" mass="17063">MPHPRRQSQGPHVACGCPIVSLSLSGSWCLVWVRVSLESLISFSSDPNPRSAVLPRPSEVQNNGQCLAPTVFPCLCPPSRPTRLASVSQWAWLRLDLPRSYGQAPPHALDKAANIPQLRSLCVPAKHGRLLLTSPYPCRSAHADTRRRETPFTLI</sequence>
<comment type="caution">
    <text evidence="1">The sequence shown here is derived from an EMBL/GenBank/DDBJ whole genome shotgun (WGS) entry which is preliminary data.</text>
</comment>
<dbReference type="AlphaFoldDB" id="A0AAD9AQD3"/>
<reference evidence="1" key="1">
    <citation type="submission" date="2023-01" db="EMBL/GenBank/DDBJ databases">
        <title>Colletotrichum chrysophilum M932 genome sequence.</title>
        <authorList>
            <person name="Baroncelli R."/>
        </authorList>
    </citation>
    <scope>NUCLEOTIDE SEQUENCE</scope>
    <source>
        <strain evidence="1">M932</strain>
    </source>
</reference>